<feature type="domain" description="CSN8/PSMD8/EIF3K" evidence="2">
    <location>
        <begin position="93"/>
        <end position="229"/>
    </location>
</feature>
<dbReference type="Gene3D" id="1.25.40.990">
    <property type="match status" value="1"/>
</dbReference>
<feature type="compositionally biased region" description="Pro residues" evidence="1">
    <location>
        <begin position="1"/>
        <end position="10"/>
    </location>
</feature>
<accession>A0A4S4M2V6</accession>
<evidence type="ECO:0000313" key="3">
    <source>
        <dbReference type="EMBL" id="THH19476.1"/>
    </source>
</evidence>
<feature type="compositionally biased region" description="Pro residues" evidence="1">
    <location>
        <begin position="30"/>
        <end position="48"/>
    </location>
</feature>
<evidence type="ECO:0000313" key="4">
    <source>
        <dbReference type="Proteomes" id="UP000310158"/>
    </source>
</evidence>
<dbReference type="InterPro" id="IPR033464">
    <property type="entry name" value="CSN8_PSD8_EIF3K"/>
</dbReference>
<proteinExistence type="predicted"/>
<dbReference type="EMBL" id="SGPL01000044">
    <property type="protein sequence ID" value="THH19476.1"/>
    <property type="molecule type" value="Genomic_DNA"/>
</dbReference>
<dbReference type="Pfam" id="PF10075">
    <property type="entry name" value="CSN8_PSD8_EIF3K"/>
    <property type="match status" value="1"/>
</dbReference>
<feature type="region of interest" description="Disordered" evidence="1">
    <location>
        <begin position="1"/>
        <end position="49"/>
    </location>
</feature>
<reference evidence="3 4" key="1">
    <citation type="submission" date="2019-02" db="EMBL/GenBank/DDBJ databases">
        <title>Genome sequencing of the rare red list fungi Bondarzewia mesenterica.</title>
        <authorList>
            <person name="Buettner E."/>
            <person name="Kellner H."/>
        </authorList>
    </citation>
    <scope>NUCLEOTIDE SEQUENCE [LARGE SCALE GENOMIC DNA]</scope>
    <source>
        <strain evidence="3 4">DSM 108281</strain>
    </source>
</reference>
<dbReference type="Proteomes" id="UP000310158">
    <property type="component" value="Unassembled WGS sequence"/>
</dbReference>
<dbReference type="OrthoDB" id="5351233at2759"/>
<comment type="caution">
    <text evidence="3">The sequence shown here is derived from an EMBL/GenBank/DDBJ whole genome shotgun (WGS) entry which is preliminary data.</text>
</comment>
<dbReference type="AlphaFoldDB" id="A0A4S4M2V6"/>
<gene>
    <name evidence="3" type="ORF">EW146_g1703</name>
</gene>
<organism evidence="3 4">
    <name type="scientific">Bondarzewia mesenterica</name>
    <dbReference type="NCBI Taxonomy" id="1095465"/>
    <lineage>
        <taxon>Eukaryota</taxon>
        <taxon>Fungi</taxon>
        <taxon>Dikarya</taxon>
        <taxon>Basidiomycota</taxon>
        <taxon>Agaricomycotina</taxon>
        <taxon>Agaricomycetes</taxon>
        <taxon>Russulales</taxon>
        <taxon>Bondarzewiaceae</taxon>
        <taxon>Bondarzewia</taxon>
    </lineage>
</organism>
<evidence type="ECO:0000256" key="1">
    <source>
        <dbReference type="SAM" id="MobiDB-lite"/>
    </source>
</evidence>
<feature type="compositionally biased region" description="Low complexity" evidence="1">
    <location>
        <begin position="11"/>
        <end position="29"/>
    </location>
</feature>
<keyword evidence="4" id="KW-1185">Reference proteome</keyword>
<sequence>MQAPPTPPLAPGDLPSETQPASVVASASTPPAPAPAPQTVNPPLPPTENPYANVLPQLVTFAATGEYNEIGLIAPPQPVDDDDPRRLFIKAPLLLSYLILDDLPPAKFVLSRVSSSITYLPFSQALFNLVASVWDRKYENVYPRAEALFNLVQQPDFPDADLASLMTALITQFVESFRRRTFKLLSKAYTSLPLALAQTYLGFGREELLIATEAYRWTYDASTQILTPARTEGPRPIGSVSEPSTLVTFNLVTDSVSLLGA</sequence>
<protein>
    <recommendedName>
        <fullName evidence="2">CSN8/PSMD8/EIF3K domain-containing protein</fullName>
    </recommendedName>
</protein>
<evidence type="ECO:0000259" key="2">
    <source>
        <dbReference type="Pfam" id="PF10075"/>
    </source>
</evidence>
<name>A0A4S4M2V6_9AGAM</name>